<dbReference type="STRING" id="1618572.UT17_C0002G0022"/>
<dbReference type="Proteomes" id="UP000034774">
    <property type="component" value="Unassembled WGS sequence"/>
</dbReference>
<proteinExistence type="predicted"/>
<organism evidence="1 2">
    <name type="scientific">Candidatus Woesebacteria bacterium GW2011_GWB1_39_10</name>
    <dbReference type="NCBI Taxonomy" id="1618572"/>
    <lineage>
        <taxon>Bacteria</taxon>
        <taxon>Candidatus Woeseibacteriota</taxon>
    </lineage>
</organism>
<reference evidence="1 2" key="1">
    <citation type="journal article" date="2015" name="Nature">
        <title>rRNA introns, odd ribosomes, and small enigmatic genomes across a large radiation of phyla.</title>
        <authorList>
            <person name="Brown C.T."/>
            <person name="Hug L.A."/>
            <person name="Thomas B.C."/>
            <person name="Sharon I."/>
            <person name="Castelle C.J."/>
            <person name="Singh A."/>
            <person name="Wilkins M.J."/>
            <person name="Williams K.H."/>
            <person name="Banfield J.F."/>
        </authorList>
    </citation>
    <scope>NUCLEOTIDE SEQUENCE [LARGE SCALE GENOMIC DNA]</scope>
</reference>
<name>A0A0G0P2N7_9BACT</name>
<protein>
    <submittedName>
        <fullName evidence="1">Uncharacterized protein</fullName>
    </submittedName>
</protein>
<dbReference type="EMBL" id="LBVU01000002">
    <property type="protein sequence ID" value="KKQ92359.1"/>
    <property type="molecule type" value="Genomic_DNA"/>
</dbReference>
<accession>A0A0G0P2N7</accession>
<gene>
    <name evidence="1" type="ORF">UT17_C0002G0022</name>
</gene>
<dbReference type="AlphaFoldDB" id="A0A0G0P2N7"/>
<sequence>MALTINDKKFIANLLDQKLDHQEQKFEAKIIQIKSDFFDKVDPILKEVVASREDRTIGAEQHRRNQDRIEKLEKIHPQNKHLATI</sequence>
<evidence type="ECO:0000313" key="1">
    <source>
        <dbReference type="EMBL" id="KKQ92359.1"/>
    </source>
</evidence>
<comment type="caution">
    <text evidence="1">The sequence shown here is derived from an EMBL/GenBank/DDBJ whole genome shotgun (WGS) entry which is preliminary data.</text>
</comment>
<evidence type="ECO:0000313" key="2">
    <source>
        <dbReference type="Proteomes" id="UP000034774"/>
    </source>
</evidence>